<gene>
    <name evidence="3" type="ORF">KCG48_07175</name>
</gene>
<evidence type="ECO:0000313" key="4">
    <source>
        <dbReference type="Proteomes" id="UP000675379"/>
    </source>
</evidence>
<evidence type="ECO:0008006" key="5">
    <source>
        <dbReference type="Google" id="ProtNLM"/>
    </source>
</evidence>
<keyword evidence="2" id="KW-0732">Signal</keyword>
<sequence length="464" mass="51772">MKRVALLLILLLLVPGGWALAQANSAPSYWVNYPTGSLLAVSENSPIRVDGEDLTFDFRQEEGDSFSPLARVTAAYAMTNSQAQRTVSAMAFPYIGNLWETEENIQITADGEEIPYTLYYGEEVNPKEGATLDFDLDAVLAGITKEPYVPKGFSLDDPVTLHRIILKVNPEESLKISVKFSGLTSESFVLAKDFGGYSFDGKEGYELLGWKPPTDSLDFALWGAEVEYTVEVFYSEEKGGGKLEADKIQVDETVLPLGEYLQQYLASTLGKKEGLTPQAFDVGVEGLEKALAAYGSLVTEDFLLEFAQRDRYKILVYEVPFEGYATRNVTVSYDAKGTMDRRNTPFPLHTYRYLLSPAARWGGFQDLQVTILPQDSLPFVLESNLPLTRNQEGIYEGSFAELPDTELSFTLSPKEKVTYWDRVKGDFSHRFGYLGVLAGLFLLGFLMLTLIILLGRKLFPDHRS</sequence>
<keyword evidence="1" id="KW-1133">Transmembrane helix</keyword>
<evidence type="ECO:0000256" key="1">
    <source>
        <dbReference type="SAM" id="Phobius"/>
    </source>
</evidence>
<feature type="transmembrane region" description="Helical" evidence="1">
    <location>
        <begin position="431"/>
        <end position="454"/>
    </location>
</feature>
<comment type="caution">
    <text evidence="3">The sequence shown here is derived from an EMBL/GenBank/DDBJ whole genome shotgun (WGS) entry which is preliminary data.</text>
</comment>
<evidence type="ECO:0000313" key="3">
    <source>
        <dbReference type="EMBL" id="MBR0576122.1"/>
    </source>
</evidence>
<keyword evidence="4" id="KW-1185">Reference proteome</keyword>
<proteinExistence type="predicted"/>
<keyword evidence="1" id="KW-0472">Membrane</keyword>
<accession>A0A941CQ03</accession>
<dbReference type="Proteomes" id="UP000675379">
    <property type="component" value="Unassembled WGS sequence"/>
</dbReference>
<feature type="signal peptide" evidence="2">
    <location>
        <begin position="1"/>
        <end position="21"/>
    </location>
</feature>
<feature type="chain" id="PRO_5037280044" description="DUF2330 domain-containing protein" evidence="2">
    <location>
        <begin position="22"/>
        <end position="464"/>
    </location>
</feature>
<name>A0A941CQ03_9CLOT</name>
<dbReference type="AlphaFoldDB" id="A0A941CQ03"/>
<reference evidence="3" key="1">
    <citation type="submission" date="2021-04" db="EMBL/GenBank/DDBJ databases">
        <title>Proteiniclasticum sedimins sp. nov., an obligate anaerobic bacterium isolated from anaerobic sludge.</title>
        <authorList>
            <person name="Liu J."/>
        </authorList>
    </citation>
    <scope>NUCLEOTIDE SEQUENCE</scope>
    <source>
        <strain evidence="3">BAD-10</strain>
    </source>
</reference>
<organism evidence="3 4">
    <name type="scientific">Proteiniclasticum sediminis</name>
    <dbReference type="NCBI Taxonomy" id="2804028"/>
    <lineage>
        <taxon>Bacteria</taxon>
        <taxon>Bacillati</taxon>
        <taxon>Bacillota</taxon>
        <taxon>Clostridia</taxon>
        <taxon>Eubacteriales</taxon>
        <taxon>Clostridiaceae</taxon>
        <taxon>Proteiniclasticum</taxon>
    </lineage>
</organism>
<dbReference type="EMBL" id="JAGSCS010000007">
    <property type="protein sequence ID" value="MBR0576122.1"/>
    <property type="molecule type" value="Genomic_DNA"/>
</dbReference>
<dbReference type="Gene3D" id="2.60.40.3680">
    <property type="match status" value="2"/>
</dbReference>
<evidence type="ECO:0000256" key="2">
    <source>
        <dbReference type="SAM" id="SignalP"/>
    </source>
</evidence>
<protein>
    <recommendedName>
        <fullName evidence="5">DUF2330 domain-containing protein</fullName>
    </recommendedName>
</protein>
<dbReference type="RefSeq" id="WP_211800907.1">
    <property type="nucleotide sequence ID" value="NZ_JAGSCS010000007.1"/>
</dbReference>
<keyword evidence="1" id="KW-0812">Transmembrane</keyword>